<dbReference type="Gene3D" id="3.40.50.300">
    <property type="entry name" value="P-loop containing nucleotide triphosphate hydrolases"/>
    <property type="match status" value="2"/>
</dbReference>
<sequence length="1164" mass="133814">MKPIKLKLRGLNSFMDNQEVDFERLTDKGLFGIFGPTGSGKSTILDGVTLAHYGEVSRKSTNFINTNCDSLNVSFEFQISHKETKRYRVERIFRRDNKTGNVRTKSAKIIDITKEEDIVLEEGAKPVTQKCQEIIGLELEDFTRTVVLPQGKFSEFLKLEGKDRRSMLERLFNLQRYGDELSIKLASKIKAEKDKFNILQGELKGYGDIREEALEEKNKELLELKQELIKKQEDLNIIGEKFNEAKELWGLQQELGQKLQEQSKLKAQEGEIKEYQKRVKMGESVLKVKPYIDSYESTLEEINTIANRLEELKEEITRLEGKKKKAYDDLTIARNRKDKDLPKLKVDEARGNEAIKEKTKMHMLINESQGLKKEIIKLEDALKNLGDKISENVKLTVELDTNIIKKDKAIEELKVPADFKEKIDSGILLLNSYDSLTKQRDGMNNKIEVTLKNIHVAKEKSQDLQIKLKEKEVALEESIKNLEKLEKECPGDQNSLLFQHEKLALAKESWNKFNELKDDLQKSSEEIIKLKPKLDSLLEKADKLDQEINVLKGIIKKVESENLANALRAELKHGDMCPVCGSLEHHPENLNIVDITNLDQYRKDLEEKELEKDKIIKEVAGLETNIINHELNIKDREGKISALGVDFKSTSVEVLEGELKQLIDTLKFYNEERVKFEGEITSITNEKNEIEIRYSKESTLLVNSTDALGNLQEELRKLEEEIKDLDIRLTILKKDLEIEDFRKIKNQIIKKEDTRSHLEDEVKVLRITLKNKEVEKEKLSKEEGDLKNKLSEIKSTYTEKIKAIEETENSIRDKVGSIEDLEGYVRGIAKTIETIEIEYIKAEETKNKIDEQFTKCTNDLITTQSNLATLSKRNKEDKESLDRMLLEEAIEGIEDAKSSFMPKADIDKLKHKIEEYKELIDRLAGTIESLNKKINNRSLTEEAWLEIQKRKNVETEKLKELEESQIKLREEIKTISVKLLQLKRLRSEEKELEYKLSLLDDLEMLFRGKRFVEYVAANQLKYVSIEASKWLKEITRGNYGLEVDENARFLIRDYKNGGAERDASTLSGGETFVTSLALALALSNQIQLKGTAPLELFFLDEGFGTLDDKLLEVVMDSLERIHNDKLSIGIISHVESIKNRVPVKLIVTAAEAGIGGSKVKLERS</sequence>
<accession>A0A833M5Z3</accession>
<dbReference type="InterPro" id="IPR038729">
    <property type="entry name" value="Rad50/SbcC_AAA"/>
</dbReference>
<dbReference type="InterPro" id="IPR027417">
    <property type="entry name" value="P-loop_NTPase"/>
</dbReference>
<feature type="coiled-coil region" evidence="4">
    <location>
        <begin position="598"/>
        <end position="625"/>
    </location>
</feature>
<comment type="caution">
    <text evidence="6">The sequence shown here is derived from an EMBL/GenBank/DDBJ whole genome shotgun (WGS) entry which is preliminary data.</text>
</comment>
<feature type="coiled-coil region" evidence="4">
    <location>
        <begin position="361"/>
        <end position="388"/>
    </location>
</feature>
<evidence type="ECO:0000313" key="7">
    <source>
        <dbReference type="Proteomes" id="UP000465601"/>
    </source>
</evidence>
<feature type="coiled-coil region" evidence="4">
    <location>
        <begin position="454"/>
        <end position="488"/>
    </location>
</feature>
<comment type="subunit">
    <text evidence="2">Heterodimer of SbcC and SbcD.</text>
</comment>
<dbReference type="PANTHER" id="PTHR32114">
    <property type="entry name" value="ABC TRANSPORTER ABCH.3"/>
    <property type="match status" value="1"/>
</dbReference>
<evidence type="ECO:0000259" key="5">
    <source>
        <dbReference type="Pfam" id="PF13476"/>
    </source>
</evidence>
<feature type="coiled-coil region" evidence="4">
    <location>
        <begin position="906"/>
        <end position="1002"/>
    </location>
</feature>
<dbReference type="OrthoDB" id="9795626at2"/>
<dbReference type="Gene3D" id="1.10.287.1490">
    <property type="match status" value="1"/>
</dbReference>
<name>A0A833M5Z3_9FIRM</name>
<dbReference type="RefSeq" id="WP_151867123.1">
    <property type="nucleotide sequence ID" value="NZ_WBZB01000058.1"/>
</dbReference>
<dbReference type="SUPFAM" id="SSF52540">
    <property type="entry name" value="P-loop containing nucleoside triphosphate hydrolases"/>
    <property type="match status" value="2"/>
</dbReference>
<keyword evidence="7" id="KW-1185">Reference proteome</keyword>
<dbReference type="Pfam" id="PF13558">
    <property type="entry name" value="SbcC_Walker_B"/>
    <property type="match status" value="1"/>
</dbReference>
<evidence type="ECO:0000256" key="3">
    <source>
        <dbReference type="ARBA" id="ARBA00013368"/>
    </source>
</evidence>
<dbReference type="GO" id="GO:0016887">
    <property type="term" value="F:ATP hydrolysis activity"/>
    <property type="evidence" value="ECO:0007669"/>
    <property type="project" value="InterPro"/>
</dbReference>
<feature type="coiled-coil region" evidence="4">
    <location>
        <begin position="534"/>
        <end position="561"/>
    </location>
</feature>
<dbReference type="AlphaFoldDB" id="A0A833M5Z3"/>
<dbReference type="Pfam" id="PF13476">
    <property type="entry name" value="AAA_23"/>
    <property type="match status" value="1"/>
</dbReference>
<feature type="coiled-coil region" evidence="4">
    <location>
        <begin position="652"/>
        <end position="796"/>
    </location>
</feature>
<evidence type="ECO:0000313" key="6">
    <source>
        <dbReference type="EMBL" id="KAB3525729.1"/>
    </source>
</evidence>
<dbReference type="EMBL" id="WBZB01000058">
    <property type="protein sequence ID" value="KAB3525729.1"/>
    <property type="molecule type" value="Genomic_DNA"/>
</dbReference>
<proteinExistence type="inferred from homology"/>
<dbReference type="Proteomes" id="UP000465601">
    <property type="component" value="Unassembled WGS sequence"/>
</dbReference>
<feature type="coiled-coil region" evidence="4">
    <location>
        <begin position="258"/>
        <end position="329"/>
    </location>
</feature>
<dbReference type="PANTHER" id="PTHR32114:SF2">
    <property type="entry name" value="ABC TRANSPORTER ABCH.3"/>
    <property type="match status" value="1"/>
</dbReference>
<gene>
    <name evidence="6" type="ORF">F8153_14770</name>
</gene>
<keyword evidence="4" id="KW-0175">Coiled coil</keyword>
<reference evidence="6 7" key="1">
    <citation type="submission" date="2019-10" db="EMBL/GenBank/DDBJ databases">
        <title>Alkaliphilus serpentinus sp. nov. and Alkaliphilus pronyensis sp. nov., two novel anaerobic alkaliphilic species isolated from the serpentinized-hosted hydrothermal field of the Prony Bay (New Caledonia).</title>
        <authorList>
            <person name="Postec A."/>
        </authorList>
    </citation>
    <scope>NUCLEOTIDE SEQUENCE [LARGE SCALE GENOMIC DNA]</scope>
    <source>
        <strain evidence="6 7">LacT</strain>
    </source>
</reference>
<evidence type="ECO:0000256" key="2">
    <source>
        <dbReference type="ARBA" id="ARBA00011322"/>
    </source>
</evidence>
<feature type="domain" description="Rad50/SbcC-type AAA" evidence="5">
    <location>
        <begin position="5"/>
        <end position="313"/>
    </location>
</feature>
<dbReference type="GO" id="GO:0006302">
    <property type="term" value="P:double-strand break repair"/>
    <property type="evidence" value="ECO:0007669"/>
    <property type="project" value="InterPro"/>
</dbReference>
<evidence type="ECO:0000256" key="1">
    <source>
        <dbReference type="ARBA" id="ARBA00006930"/>
    </source>
</evidence>
<evidence type="ECO:0000256" key="4">
    <source>
        <dbReference type="SAM" id="Coils"/>
    </source>
</evidence>
<organism evidence="6 7">
    <name type="scientific">Alkaliphilus serpentinus</name>
    <dbReference type="NCBI Taxonomy" id="1482731"/>
    <lineage>
        <taxon>Bacteria</taxon>
        <taxon>Bacillati</taxon>
        <taxon>Bacillota</taxon>
        <taxon>Clostridia</taxon>
        <taxon>Peptostreptococcales</taxon>
        <taxon>Natronincolaceae</taxon>
        <taxon>Alkaliphilus</taxon>
    </lineage>
</organism>
<comment type="similarity">
    <text evidence="1">Belongs to the SMC family. SbcC subfamily.</text>
</comment>
<protein>
    <recommendedName>
        <fullName evidence="3">Nuclease SbcCD subunit C</fullName>
    </recommendedName>
</protein>